<evidence type="ECO:0000259" key="2">
    <source>
        <dbReference type="Pfam" id="PF13411"/>
    </source>
</evidence>
<evidence type="ECO:0000313" key="4">
    <source>
        <dbReference type="Proteomes" id="UP000199159"/>
    </source>
</evidence>
<dbReference type="OrthoDB" id="2991292at2"/>
<dbReference type="InterPro" id="IPR009061">
    <property type="entry name" value="DNA-bd_dom_put_sf"/>
</dbReference>
<gene>
    <name evidence="3" type="ORF">SAMN05216565_104155</name>
</gene>
<evidence type="ECO:0000313" key="3">
    <source>
        <dbReference type="EMBL" id="SDP61235.1"/>
    </source>
</evidence>
<sequence length="177" mass="20787">MNTTALAARVGVSSKTIRRWIKYFDIPCKKNEHGHYVFDEADYIFFCQIRDHVRDGVPRHEINIKPPRKGIIRTTMNTTIDNSLQQQISSLIERIELNEKTIEQKASEVVEYQLLQHRSEIDELQNRVESLESYIEKLKTENTELKNLRKEGTLVLDQPIRTPRASKKLKTIMSFLF</sequence>
<proteinExistence type="predicted"/>
<keyword evidence="1" id="KW-0175">Coiled coil</keyword>
<accession>A0A1H0U5H5</accession>
<keyword evidence="4" id="KW-1185">Reference proteome</keyword>
<feature type="coiled-coil region" evidence="1">
    <location>
        <begin position="107"/>
        <end position="151"/>
    </location>
</feature>
<dbReference type="Proteomes" id="UP000199159">
    <property type="component" value="Unassembled WGS sequence"/>
</dbReference>
<dbReference type="STRING" id="930152.SAMN05216565_104155"/>
<dbReference type="SUPFAM" id="SSF46955">
    <property type="entry name" value="Putative DNA-binding domain"/>
    <property type="match status" value="1"/>
</dbReference>
<dbReference type="GO" id="GO:0006355">
    <property type="term" value="P:regulation of DNA-templated transcription"/>
    <property type="evidence" value="ECO:0007669"/>
    <property type="project" value="InterPro"/>
</dbReference>
<dbReference type="GO" id="GO:0003677">
    <property type="term" value="F:DNA binding"/>
    <property type="evidence" value="ECO:0007669"/>
    <property type="project" value="InterPro"/>
</dbReference>
<organism evidence="3 4">
    <name type="scientific">Litchfieldia salsa</name>
    <dbReference type="NCBI Taxonomy" id="930152"/>
    <lineage>
        <taxon>Bacteria</taxon>
        <taxon>Bacillati</taxon>
        <taxon>Bacillota</taxon>
        <taxon>Bacilli</taxon>
        <taxon>Bacillales</taxon>
        <taxon>Bacillaceae</taxon>
        <taxon>Litchfieldia</taxon>
    </lineage>
</organism>
<dbReference type="Pfam" id="PF13411">
    <property type="entry name" value="MerR_1"/>
    <property type="match status" value="1"/>
</dbReference>
<evidence type="ECO:0000256" key="1">
    <source>
        <dbReference type="SAM" id="Coils"/>
    </source>
</evidence>
<feature type="domain" description="HTH merR-type" evidence="2">
    <location>
        <begin position="1"/>
        <end position="56"/>
    </location>
</feature>
<dbReference type="InterPro" id="IPR000551">
    <property type="entry name" value="MerR-type_HTH_dom"/>
</dbReference>
<protein>
    <submittedName>
        <fullName evidence="3">Chromosome-anchoring protein RacA</fullName>
    </submittedName>
</protein>
<dbReference type="EMBL" id="FNJU01000004">
    <property type="protein sequence ID" value="SDP61235.1"/>
    <property type="molecule type" value="Genomic_DNA"/>
</dbReference>
<dbReference type="Gene3D" id="1.10.1660.10">
    <property type="match status" value="1"/>
</dbReference>
<name>A0A1H0U5H5_9BACI</name>
<reference evidence="4" key="1">
    <citation type="submission" date="2016-10" db="EMBL/GenBank/DDBJ databases">
        <authorList>
            <person name="Varghese N."/>
            <person name="Submissions S."/>
        </authorList>
    </citation>
    <scope>NUCLEOTIDE SEQUENCE [LARGE SCALE GENOMIC DNA]</scope>
    <source>
        <strain evidence="4">IBRC-M10078</strain>
    </source>
</reference>
<dbReference type="RefSeq" id="WP_090853398.1">
    <property type="nucleotide sequence ID" value="NZ_FNJU01000004.1"/>
</dbReference>
<dbReference type="AlphaFoldDB" id="A0A1H0U5H5"/>